<dbReference type="EMBL" id="AGBF01000020">
    <property type="protein sequence ID" value="EGX60029.1"/>
    <property type="molecule type" value="Genomic_DNA"/>
</dbReference>
<evidence type="ECO:0000313" key="3">
    <source>
        <dbReference type="Proteomes" id="UP000004217"/>
    </source>
</evidence>
<proteinExistence type="predicted"/>
<feature type="compositionally biased region" description="Polar residues" evidence="1">
    <location>
        <begin position="356"/>
        <end position="371"/>
    </location>
</feature>
<feature type="compositionally biased region" description="Basic residues" evidence="1">
    <location>
        <begin position="343"/>
        <end position="352"/>
    </location>
</feature>
<evidence type="ECO:0000256" key="1">
    <source>
        <dbReference type="SAM" id="MobiDB-lite"/>
    </source>
</evidence>
<gene>
    <name evidence="2" type="ORF">SZN_09678</name>
</gene>
<dbReference type="AlphaFoldDB" id="G2G8W7"/>
<sequence length="371" mass="40761">MTGDTITAHRLAMTPSRAARELGLRRAELDLAVHLGLVRTVPDEGGGGRRVQRSEIERVSTGAGFPDTLRERVEVVGTTQAAGLVGVPVGRFTRLARLGLVAPTRWYLNRYRAVVWLYLADELRRFAADDKNAHLLRARRMPESLRAMLDAGVDLRSRNWRGRQRGFLLRLADDPWQRAAASAAFLDPADIDEIVPDAHERAHLHRLRPAPPYSGAPGSPSALVAERIMTAQDADEVGLLRAEVTALLRETRRSRPVPSSTTDGPLADGPAARGLPVHGHFGHPSHTGHPGQLAQYGHPDHLRRSARPDHPDHPDRPGPYGTPEPPVAVHPEEREAPRGLLRLLRRSRHPGHKALNSPSCTTDTSSRPCRS</sequence>
<keyword evidence="3" id="KW-1185">Reference proteome</keyword>
<dbReference type="Pfam" id="PF19934">
    <property type="entry name" value="DUF6397"/>
    <property type="match status" value="1"/>
</dbReference>
<dbReference type="InterPro" id="IPR045652">
    <property type="entry name" value="DUF6397"/>
</dbReference>
<name>G2G8W7_9ACTN</name>
<organism evidence="2 3">
    <name type="scientific">Streptomyces zinciresistens K42</name>
    <dbReference type="NCBI Taxonomy" id="700597"/>
    <lineage>
        <taxon>Bacteria</taxon>
        <taxon>Bacillati</taxon>
        <taxon>Actinomycetota</taxon>
        <taxon>Actinomycetes</taxon>
        <taxon>Kitasatosporales</taxon>
        <taxon>Streptomycetaceae</taxon>
        <taxon>Streptomyces</taxon>
    </lineage>
</organism>
<dbReference type="RefSeq" id="WP_007493765.1">
    <property type="nucleotide sequence ID" value="NZ_AGBF01000020.1"/>
</dbReference>
<protein>
    <submittedName>
        <fullName evidence="2">Uncharacterized protein</fullName>
    </submittedName>
</protein>
<accession>G2G8W7</accession>
<reference evidence="2 3" key="1">
    <citation type="submission" date="2011-08" db="EMBL/GenBank/DDBJ databases">
        <authorList>
            <person name="Lin Y."/>
            <person name="Hao X."/>
            <person name="Johnstone L."/>
            <person name="Miller S.J."/>
            <person name="Wei G."/>
            <person name="Rensing C."/>
        </authorList>
    </citation>
    <scope>NUCLEOTIDE SEQUENCE [LARGE SCALE GENOMIC DNA]</scope>
    <source>
        <strain evidence="2 3">K42</strain>
    </source>
</reference>
<evidence type="ECO:0000313" key="2">
    <source>
        <dbReference type="EMBL" id="EGX60029.1"/>
    </source>
</evidence>
<dbReference type="Proteomes" id="UP000004217">
    <property type="component" value="Unassembled WGS sequence"/>
</dbReference>
<comment type="caution">
    <text evidence="2">The sequence shown here is derived from an EMBL/GenBank/DDBJ whole genome shotgun (WGS) entry which is preliminary data.</text>
</comment>
<feature type="region of interest" description="Disordered" evidence="1">
    <location>
        <begin position="251"/>
        <end position="371"/>
    </location>
</feature>
<feature type="compositionally biased region" description="Basic and acidic residues" evidence="1">
    <location>
        <begin position="298"/>
        <end position="316"/>
    </location>
</feature>